<proteinExistence type="predicted"/>
<dbReference type="OMA" id="GIMDKDF"/>
<dbReference type="AlphaFoldDB" id="A0A8C5KM22"/>
<dbReference type="InterPro" id="IPR027874">
    <property type="entry name" value="Tex35"/>
</dbReference>
<dbReference type="GO" id="GO:0005634">
    <property type="term" value="C:nucleus"/>
    <property type="evidence" value="ECO:0007669"/>
    <property type="project" value="TreeGrafter"/>
</dbReference>
<keyword evidence="1" id="KW-0175">Coiled coil</keyword>
<feature type="coiled-coil region" evidence="1">
    <location>
        <begin position="24"/>
        <end position="90"/>
    </location>
</feature>
<organism evidence="2 3">
    <name type="scientific">Jaculus jaculus</name>
    <name type="common">Lesser Egyptian jerboa</name>
    <dbReference type="NCBI Taxonomy" id="51337"/>
    <lineage>
        <taxon>Eukaryota</taxon>
        <taxon>Metazoa</taxon>
        <taxon>Chordata</taxon>
        <taxon>Craniata</taxon>
        <taxon>Vertebrata</taxon>
        <taxon>Euteleostomi</taxon>
        <taxon>Mammalia</taxon>
        <taxon>Eutheria</taxon>
        <taxon>Euarchontoglires</taxon>
        <taxon>Glires</taxon>
        <taxon>Rodentia</taxon>
        <taxon>Myomorpha</taxon>
        <taxon>Dipodoidea</taxon>
        <taxon>Dipodidae</taxon>
        <taxon>Dipodinae</taxon>
        <taxon>Jaculus</taxon>
    </lineage>
</organism>
<name>A0A8C5KM22_JACJA</name>
<sequence>QEPKPDSTQTYDYKGVKYEGPFIKKGTTQELKNELREVREELKEKMEEIKQIKEIMDKDFDKLHEFVEIMKDMQKDMDEKMDVLINIQNKKLSLKGQPKEQEELGLMGKADTDPQRELEKMDAPDLAPLSHHKIMTPQRTKKDLMDSLHQCRNCCEKCLLCALKTNYNQGRPSHQVWAPFSPLASGAAF</sequence>
<dbReference type="Ensembl" id="ENSJJAT00000017257.1">
    <property type="protein sequence ID" value="ENSJJAP00000010792.1"/>
    <property type="gene ID" value="ENSJJAG00000014267.1"/>
</dbReference>
<accession>A0A8C5KM22</accession>
<gene>
    <name evidence="2" type="primary">Tex35</name>
</gene>
<dbReference type="PANTHER" id="PTHR36860">
    <property type="entry name" value="TESTIS-EXPRESSED PROTEIN 35"/>
    <property type="match status" value="1"/>
</dbReference>
<dbReference type="Proteomes" id="UP000694385">
    <property type="component" value="Unassembled WGS sequence"/>
</dbReference>
<reference evidence="2" key="2">
    <citation type="submission" date="2025-09" db="UniProtKB">
        <authorList>
            <consortium name="Ensembl"/>
        </authorList>
    </citation>
    <scope>IDENTIFICATION</scope>
</reference>
<evidence type="ECO:0000256" key="1">
    <source>
        <dbReference type="SAM" id="Coils"/>
    </source>
</evidence>
<dbReference type="GeneTree" id="ENSGT00390000011962"/>
<keyword evidence="3" id="KW-1185">Reference proteome</keyword>
<dbReference type="PANTHER" id="PTHR36860:SF1">
    <property type="entry name" value="TESTIS-EXPRESSED PROTEIN 35"/>
    <property type="match status" value="1"/>
</dbReference>
<evidence type="ECO:0000313" key="3">
    <source>
        <dbReference type="Proteomes" id="UP000694385"/>
    </source>
</evidence>
<reference evidence="2" key="1">
    <citation type="submission" date="2025-08" db="UniProtKB">
        <authorList>
            <consortium name="Ensembl"/>
        </authorList>
    </citation>
    <scope>IDENTIFICATION</scope>
</reference>
<protein>
    <submittedName>
        <fullName evidence="2">Testis expressed 35</fullName>
    </submittedName>
</protein>
<evidence type="ECO:0000313" key="2">
    <source>
        <dbReference type="Ensembl" id="ENSJJAP00000010792.1"/>
    </source>
</evidence>
<dbReference type="Pfam" id="PF15079">
    <property type="entry name" value="Tsc35"/>
    <property type="match status" value="1"/>
</dbReference>